<comment type="caution">
    <text evidence="14">The sequence shown here is derived from an EMBL/GenBank/DDBJ whole genome shotgun (WGS) entry which is preliminary data.</text>
</comment>
<feature type="transmembrane region" description="Helical" evidence="10">
    <location>
        <begin position="108"/>
        <end position="128"/>
    </location>
</feature>
<name>A0A1F4UR25_UNCKA</name>
<feature type="transmembrane region" description="Helical" evidence="10">
    <location>
        <begin position="355"/>
        <end position="377"/>
    </location>
</feature>
<feature type="transmembrane region" description="Helical" evidence="10">
    <location>
        <begin position="383"/>
        <end position="402"/>
    </location>
</feature>
<dbReference type="InterPro" id="IPR030659">
    <property type="entry name" value="SecY_CS"/>
</dbReference>
<comment type="similarity">
    <text evidence="2 10 13">Belongs to the SecY/SEC61-alpha family.</text>
</comment>
<evidence type="ECO:0000256" key="13">
    <source>
        <dbReference type="RuleBase" id="RU004349"/>
    </source>
</evidence>
<dbReference type="GO" id="GO:0043952">
    <property type="term" value="P:protein transport by the Sec complex"/>
    <property type="evidence" value="ECO:0007669"/>
    <property type="project" value="UniProtKB-UniRule"/>
</dbReference>
<feature type="transmembrane region" description="Helical" evidence="10">
    <location>
        <begin position="284"/>
        <end position="301"/>
    </location>
</feature>
<evidence type="ECO:0000256" key="3">
    <source>
        <dbReference type="ARBA" id="ARBA00022448"/>
    </source>
</evidence>
<sequence length="422" mass="46164">MFNAFRLPELRKKLLFTLLVILIFRLLAHIPVPGVDVAAIRSYLSSNALLGIFNYFSGGGFQNFSIVTLGLSPYINASIIMQLMTVMIPKLEELSKEGESGREQINQYTRYLSFPLSIFQAYGVYFLLSRQGVIGTLSSFDLLVLILTLTGGAMLLVWIGDLVTEYGIGNGISLLIFIGIISSLPLSVAGFTLGFDPSNTGLIIQTVAFALISLIVIMSVVLVNEGTRNIQVEYGRRGTTSQRVTNYLPIKINQAGVIPIIFAVAVVLVPSLVGGPLLSANNEMLRNVGIWLAANFIPTSIWYNATYFLLVFGFTYFYTAVQFDPQKISDDIKKRGGFIPGIRPGKATTDYLKKVITRLTTFGAIFLGVIAILPFIMQNTLGLGGQFAVGGTGLLIVVSVVLETMRQVESLMVTRNYDSFLT</sequence>
<dbReference type="Gene3D" id="1.10.3370.10">
    <property type="entry name" value="SecY subunit domain"/>
    <property type="match status" value="1"/>
</dbReference>
<comment type="subcellular location">
    <subcellularLocation>
        <location evidence="10">Cell membrane</location>
        <topology evidence="10">Multi-pass membrane protein</topology>
    </subcellularLocation>
    <subcellularLocation>
        <location evidence="1 12">Membrane</location>
        <topology evidence="1 12">Multi-pass membrane protein</topology>
    </subcellularLocation>
</comment>
<comment type="subunit">
    <text evidence="10">Component of the Sec protein translocase complex. Heterotrimer consisting of SecY, SecE and SecG subunits. The heterotrimers can form oligomers, although 1 heterotrimer is thought to be able to translocate proteins. Interacts with the ribosome. Interacts with SecDF, and other proteins may be involved. Interacts with SecA.</text>
</comment>
<dbReference type="HAMAP" id="MF_01465">
    <property type="entry name" value="SecY"/>
    <property type="match status" value="1"/>
</dbReference>
<dbReference type="AlphaFoldDB" id="A0A1F4UR25"/>
<keyword evidence="6 10" id="KW-1133">Transmembrane helix</keyword>
<dbReference type="PRINTS" id="PR00303">
    <property type="entry name" value="SECYTRNLCASE"/>
</dbReference>
<organism evidence="14 15">
    <name type="scientific">candidate division WWE3 bacterium RIFCSPHIGHO2_01_FULL_42_13</name>
    <dbReference type="NCBI Taxonomy" id="1802617"/>
    <lineage>
        <taxon>Bacteria</taxon>
        <taxon>Katanobacteria</taxon>
    </lineage>
</organism>
<evidence type="ECO:0000256" key="1">
    <source>
        <dbReference type="ARBA" id="ARBA00004141"/>
    </source>
</evidence>
<keyword evidence="8 10" id="KW-0472">Membrane</keyword>
<evidence type="ECO:0000313" key="15">
    <source>
        <dbReference type="Proteomes" id="UP000176608"/>
    </source>
</evidence>
<keyword evidence="10" id="KW-1003">Cell membrane</keyword>
<accession>A0A1F4UR25</accession>
<dbReference type="PANTHER" id="PTHR10906">
    <property type="entry name" value="SECY/SEC61-ALPHA FAMILY MEMBER"/>
    <property type="match status" value="1"/>
</dbReference>
<evidence type="ECO:0000256" key="11">
    <source>
        <dbReference type="RuleBase" id="RU000537"/>
    </source>
</evidence>
<feature type="transmembrane region" description="Helical" evidence="10">
    <location>
        <begin position="256"/>
        <end position="277"/>
    </location>
</feature>
<evidence type="ECO:0000256" key="2">
    <source>
        <dbReference type="ARBA" id="ARBA00005751"/>
    </source>
</evidence>
<feature type="transmembrane region" description="Helical" evidence="10">
    <location>
        <begin position="172"/>
        <end position="195"/>
    </location>
</feature>
<dbReference type="InterPro" id="IPR026593">
    <property type="entry name" value="SecY"/>
</dbReference>
<keyword evidence="7 10" id="KW-0811">Translocation</keyword>
<dbReference type="GO" id="GO:0006605">
    <property type="term" value="P:protein targeting"/>
    <property type="evidence" value="ECO:0007669"/>
    <property type="project" value="UniProtKB-UniRule"/>
</dbReference>
<dbReference type="NCBIfam" id="TIGR00967">
    <property type="entry name" value="3a0501s007"/>
    <property type="match status" value="1"/>
</dbReference>
<dbReference type="SUPFAM" id="SSF103491">
    <property type="entry name" value="Preprotein translocase SecY subunit"/>
    <property type="match status" value="1"/>
</dbReference>
<dbReference type="GO" id="GO:0005886">
    <property type="term" value="C:plasma membrane"/>
    <property type="evidence" value="ECO:0007669"/>
    <property type="project" value="UniProtKB-SubCell"/>
</dbReference>
<proteinExistence type="inferred from homology"/>
<dbReference type="FunFam" id="1.10.3370.10:FF:000001">
    <property type="entry name" value="Preprotein translocase subunit SecY"/>
    <property type="match status" value="1"/>
</dbReference>
<dbReference type="GO" id="GO:0065002">
    <property type="term" value="P:intracellular protein transmembrane transport"/>
    <property type="evidence" value="ECO:0007669"/>
    <property type="project" value="UniProtKB-UniRule"/>
</dbReference>
<evidence type="ECO:0000256" key="10">
    <source>
        <dbReference type="HAMAP-Rule" id="MF_01465"/>
    </source>
</evidence>
<gene>
    <name evidence="10" type="primary">secY</name>
    <name evidence="14" type="ORF">A2886_01210</name>
</gene>
<evidence type="ECO:0000256" key="4">
    <source>
        <dbReference type="ARBA" id="ARBA00022692"/>
    </source>
</evidence>
<keyword evidence="3 10" id="KW-0813">Transport</keyword>
<keyword evidence="5 10" id="KW-0653">Protein transport</keyword>
<dbReference type="PROSITE" id="PS00756">
    <property type="entry name" value="SECY_2"/>
    <property type="match status" value="1"/>
</dbReference>
<dbReference type="EMBL" id="MEVA01000016">
    <property type="protein sequence ID" value="OGC47250.1"/>
    <property type="molecule type" value="Genomic_DNA"/>
</dbReference>
<feature type="transmembrane region" description="Helical" evidence="10">
    <location>
        <begin position="202"/>
        <end position="223"/>
    </location>
</feature>
<comment type="caution">
    <text evidence="10">Lacks conserved residue(s) required for the propagation of feature annotation.</text>
</comment>
<comment type="function">
    <text evidence="10 11">The central subunit of the protein translocation channel SecYEG. Consists of two halves formed by TMs 1-5 and 6-10. These two domains form a lateral gate at the front which open onto the bilayer between TMs 2 and 7, and are clamped together by SecE at the back. The channel is closed by both a pore ring composed of hydrophobic SecY resides and a short helix (helix 2A) on the extracellular side of the membrane which forms a plug. The plug probably moves laterally to allow the channel to open. The ring and the pore may move independently.</text>
</comment>
<feature type="transmembrane region" description="Helical" evidence="10">
    <location>
        <begin position="64"/>
        <end position="88"/>
    </location>
</feature>
<reference evidence="14 15" key="1">
    <citation type="journal article" date="2016" name="Nat. Commun.">
        <title>Thousands of microbial genomes shed light on interconnected biogeochemical processes in an aquifer system.</title>
        <authorList>
            <person name="Anantharaman K."/>
            <person name="Brown C.T."/>
            <person name="Hug L.A."/>
            <person name="Sharon I."/>
            <person name="Castelle C.J."/>
            <person name="Probst A.J."/>
            <person name="Thomas B.C."/>
            <person name="Singh A."/>
            <person name="Wilkins M.J."/>
            <person name="Karaoz U."/>
            <person name="Brodie E.L."/>
            <person name="Williams K.H."/>
            <person name="Hubbard S.S."/>
            <person name="Banfield J.F."/>
        </authorList>
    </citation>
    <scope>NUCLEOTIDE SEQUENCE [LARGE SCALE GENOMIC DNA]</scope>
</reference>
<dbReference type="InterPro" id="IPR023201">
    <property type="entry name" value="SecY_dom_sf"/>
</dbReference>
<dbReference type="STRING" id="1802617.A2886_01210"/>
<dbReference type="PIRSF" id="PIRSF004557">
    <property type="entry name" value="SecY"/>
    <property type="match status" value="1"/>
</dbReference>
<evidence type="ECO:0000313" key="14">
    <source>
        <dbReference type="EMBL" id="OGC47250.1"/>
    </source>
</evidence>
<evidence type="ECO:0000256" key="5">
    <source>
        <dbReference type="ARBA" id="ARBA00022927"/>
    </source>
</evidence>
<evidence type="ECO:0000256" key="9">
    <source>
        <dbReference type="ARBA" id="ARBA00039733"/>
    </source>
</evidence>
<dbReference type="InterPro" id="IPR002208">
    <property type="entry name" value="SecY/SEC61-alpha"/>
</dbReference>
<evidence type="ECO:0000256" key="8">
    <source>
        <dbReference type="ARBA" id="ARBA00023136"/>
    </source>
</evidence>
<dbReference type="Pfam" id="PF00344">
    <property type="entry name" value="SecY"/>
    <property type="match status" value="1"/>
</dbReference>
<keyword evidence="4 10" id="KW-0812">Transmembrane</keyword>
<feature type="transmembrane region" description="Helical" evidence="10">
    <location>
        <begin position="140"/>
        <end position="160"/>
    </location>
</feature>
<dbReference type="Proteomes" id="UP000176608">
    <property type="component" value="Unassembled WGS sequence"/>
</dbReference>
<protein>
    <recommendedName>
        <fullName evidence="9 10">Protein translocase subunit SecY</fullName>
    </recommendedName>
</protein>
<dbReference type="PROSITE" id="PS00755">
    <property type="entry name" value="SECY_1"/>
    <property type="match status" value="1"/>
</dbReference>
<evidence type="ECO:0000256" key="12">
    <source>
        <dbReference type="RuleBase" id="RU003484"/>
    </source>
</evidence>
<evidence type="ECO:0000256" key="7">
    <source>
        <dbReference type="ARBA" id="ARBA00023010"/>
    </source>
</evidence>
<evidence type="ECO:0000256" key="6">
    <source>
        <dbReference type="ARBA" id="ARBA00022989"/>
    </source>
</evidence>